<name>A0A1H6WI07_9DEIO</name>
<keyword evidence="7" id="KW-1185">Reference proteome</keyword>
<organism evidence="6 7">
    <name type="scientific">Deinococcus reticulitermitis</name>
    <dbReference type="NCBI Taxonomy" id="856736"/>
    <lineage>
        <taxon>Bacteria</taxon>
        <taxon>Thermotogati</taxon>
        <taxon>Deinococcota</taxon>
        <taxon>Deinococci</taxon>
        <taxon>Deinococcales</taxon>
        <taxon>Deinococcaceae</taxon>
        <taxon>Deinococcus</taxon>
    </lineage>
</organism>
<dbReference type="InterPro" id="IPR029787">
    <property type="entry name" value="Nucleotide_cyclase"/>
</dbReference>
<dbReference type="NCBIfam" id="TIGR00254">
    <property type="entry name" value="GGDEF"/>
    <property type="match status" value="1"/>
</dbReference>
<dbReference type="CDD" id="cd00130">
    <property type="entry name" value="PAS"/>
    <property type="match status" value="1"/>
</dbReference>
<dbReference type="InterPro" id="IPR013656">
    <property type="entry name" value="PAS_4"/>
</dbReference>
<proteinExistence type="predicted"/>
<dbReference type="RefSeq" id="WP_092263910.1">
    <property type="nucleotide sequence ID" value="NZ_FNZA01000004.1"/>
</dbReference>
<dbReference type="SMART" id="SM00267">
    <property type="entry name" value="GGDEF"/>
    <property type="match status" value="1"/>
</dbReference>
<feature type="domain" description="GGDEF" evidence="5">
    <location>
        <begin position="526"/>
        <end position="654"/>
    </location>
</feature>
<dbReference type="PANTHER" id="PTHR44757">
    <property type="entry name" value="DIGUANYLATE CYCLASE DGCP"/>
    <property type="match status" value="1"/>
</dbReference>
<evidence type="ECO:0000259" key="4">
    <source>
        <dbReference type="PROSITE" id="PS50883"/>
    </source>
</evidence>
<evidence type="ECO:0000313" key="6">
    <source>
        <dbReference type="EMBL" id="SEJ15346.1"/>
    </source>
</evidence>
<dbReference type="InterPro" id="IPR001995">
    <property type="entry name" value="Peptidase_A2_cat"/>
</dbReference>
<dbReference type="Gene3D" id="3.30.450.20">
    <property type="entry name" value="PAS domain"/>
    <property type="match status" value="2"/>
</dbReference>
<dbReference type="InterPro" id="IPR001633">
    <property type="entry name" value="EAL_dom"/>
</dbReference>
<dbReference type="PROSITE" id="PS50113">
    <property type="entry name" value="PAC"/>
    <property type="match status" value="1"/>
</dbReference>
<protein>
    <submittedName>
        <fullName evidence="6">Diguanylate cyclase/phosphodiesterase</fullName>
    </submittedName>
</protein>
<dbReference type="Pfam" id="PF00563">
    <property type="entry name" value="EAL"/>
    <property type="match status" value="1"/>
</dbReference>
<dbReference type="InterPro" id="IPR043128">
    <property type="entry name" value="Rev_trsase/Diguanyl_cyclase"/>
</dbReference>
<dbReference type="InterPro" id="IPR052155">
    <property type="entry name" value="Biofilm_reg_signaling"/>
</dbReference>
<dbReference type="Pfam" id="PF00990">
    <property type="entry name" value="GGDEF"/>
    <property type="match status" value="1"/>
</dbReference>
<feature type="domain" description="PAC" evidence="2">
    <location>
        <begin position="440"/>
        <end position="492"/>
    </location>
</feature>
<dbReference type="STRING" id="856736.SAMN04488058_104151"/>
<dbReference type="CDD" id="cd01948">
    <property type="entry name" value="EAL"/>
    <property type="match status" value="1"/>
</dbReference>
<dbReference type="Proteomes" id="UP000199223">
    <property type="component" value="Unassembled WGS sequence"/>
</dbReference>
<dbReference type="Gene3D" id="3.20.20.450">
    <property type="entry name" value="EAL domain"/>
    <property type="match status" value="1"/>
</dbReference>
<dbReference type="CDD" id="cd01949">
    <property type="entry name" value="GGDEF"/>
    <property type="match status" value="1"/>
</dbReference>
<feature type="region of interest" description="Disordered" evidence="1">
    <location>
        <begin position="267"/>
        <end position="297"/>
    </location>
</feature>
<dbReference type="InterPro" id="IPR000014">
    <property type="entry name" value="PAS"/>
</dbReference>
<evidence type="ECO:0000256" key="1">
    <source>
        <dbReference type="SAM" id="MobiDB-lite"/>
    </source>
</evidence>
<dbReference type="GO" id="GO:0004190">
    <property type="term" value="F:aspartic-type endopeptidase activity"/>
    <property type="evidence" value="ECO:0007669"/>
    <property type="project" value="InterPro"/>
</dbReference>
<dbReference type="SUPFAM" id="SSF141868">
    <property type="entry name" value="EAL domain-like"/>
    <property type="match status" value="1"/>
</dbReference>
<sequence length="917" mass="96011">MPASPALIDAAFELTLRDLLRVLAPHATLLADLGPRVVRLRAGEALVDTGGDDLVPPDEWLEQGELAWLTRDGALLGLLWNEQGAVPASAVEMLTLLLAATRREGVGREADMLITQLPTPTAWLGADLTFRRVSRTFLGAFGLTEGEVLGRTVQSVFTERFLWQRQLEAAAAGRSVQLSDEAFVPGSVAPLPPEQPGETPRWLRGEAKPYFGGAAAGVLWTVQDVTGEHVRRAEVEALLGTELPLALLTPMGTVTAASRGLSALLGEGGEGGGSGGVGGSPAAGSAGPGHPGTPLHSWSCFAPEGARTMQDLVDQALAGRRASAEVALARGGGLRLTARPVAGGARGLLIEGVASEAGGPEQGPTASQLLRLSEAATVLLDHQGRIQHVSEQVAHLLGIDVTPLTGLLLARAAQQLGLRLHTPSGRALEVPELRTLEPPAEREVLLLLPGGVSRQLGVRLSSVEPSGGRKAGMLLTLRDVTALRRTQAKLRHDASHDALTGLLNRPGLRAALGPLDAGQTGDALAAGGTVVGLDIDGFGALNAALGRTAGDLLLIQVAARLNDLATQEGGRAARLADDTFALYLPGLGAEIGAQKVQAALREPLRAGKRVVPVTFALGAAALSGPAPDFALADAEVALQHAKRQGRGCVKVFEPGLRDEEAESFKLEEGLRAVLAGERQAEQFSLLYQPAVSLKDGRVLGAEALLRWTHPELGNVSPARFLPIASRSDLITAIGEWVVREAGRGRAQVREATRQRDWRTSVNLSLEELRREGALERLLPLTTRGGALDVEVSAGSLIDHSAETLGLLEGLRARGARLLVDDFGDGASSLTALTRFPLSGVKLHPTLTARLPGDPKSLTLVQGTVDLAHSLGLSVTAVGVETYAQLDVLRDLGCDAAQGYALTPPLSAGDLIQWLRSR</sequence>
<dbReference type="Pfam" id="PF08448">
    <property type="entry name" value="PAS_4"/>
    <property type="match status" value="2"/>
</dbReference>
<reference evidence="7" key="1">
    <citation type="submission" date="2016-10" db="EMBL/GenBank/DDBJ databases">
        <authorList>
            <person name="Varghese N."/>
            <person name="Submissions S."/>
        </authorList>
    </citation>
    <scope>NUCLEOTIDE SEQUENCE [LARGE SCALE GENOMIC DNA]</scope>
    <source>
        <strain evidence="7">CGMCC 1.10218</strain>
    </source>
</reference>
<dbReference type="SUPFAM" id="SSF55785">
    <property type="entry name" value="PYP-like sensor domain (PAS domain)"/>
    <property type="match status" value="2"/>
</dbReference>
<dbReference type="InterPro" id="IPR000700">
    <property type="entry name" value="PAS-assoc_C"/>
</dbReference>
<evidence type="ECO:0000259" key="2">
    <source>
        <dbReference type="PROSITE" id="PS50113"/>
    </source>
</evidence>
<dbReference type="PROSITE" id="PS50175">
    <property type="entry name" value="ASP_PROT_RETROV"/>
    <property type="match status" value="1"/>
</dbReference>
<dbReference type="PROSITE" id="PS50887">
    <property type="entry name" value="GGDEF"/>
    <property type="match status" value="1"/>
</dbReference>
<evidence type="ECO:0000259" key="3">
    <source>
        <dbReference type="PROSITE" id="PS50175"/>
    </source>
</evidence>
<dbReference type="AlphaFoldDB" id="A0A1H6WI07"/>
<dbReference type="InterPro" id="IPR035965">
    <property type="entry name" value="PAS-like_dom_sf"/>
</dbReference>
<dbReference type="InterPro" id="IPR035919">
    <property type="entry name" value="EAL_sf"/>
</dbReference>
<dbReference type="OrthoDB" id="51381at2"/>
<feature type="domain" description="Peptidase A2" evidence="3">
    <location>
        <begin position="43"/>
        <end position="128"/>
    </location>
</feature>
<feature type="domain" description="EAL" evidence="4">
    <location>
        <begin position="663"/>
        <end position="917"/>
    </location>
</feature>
<dbReference type="SUPFAM" id="SSF55073">
    <property type="entry name" value="Nucleotide cyclase"/>
    <property type="match status" value="1"/>
</dbReference>
<dbReference type="Gene3D" id="3.30.70.270">
    <property type="match status" value="1"/>
</dbReference>
<dbReference type="InterPro" id="IPR000160">
    <property type="entry name" value="GGDEF_dom"/>
</dbReference>
<dbReference type="EMBL" id="FNZA01000004">
    <property type="protein sequence ID" value="SEJ15346.1"/>
    <property type="molecule type" value="Genomic_DNA"/>
</dbReference>
<evidence type="ECO:0000259" key="5">
    <source>
        <dbReference type="PROSITE" id="PS50887"/>
    </source>
</evidence>
<gene>
    <name evidence="6" type="ORF">SAMN04488058_104151</name>
</gene>
<accession>A0A1H6WI07</accession>
<dbReference type="PROSITE" id="PS50883">
    <property type="entry name" value="EAL"/>
    <property type="match status" value="1"/>
</dbReference>
<dbReference type="SMART" id="SM00052">
    <property type="entry name" value="EAL"/>
    <property type="match status" value="1"/>
</dbReference>
<feature type="compositionally biased region" description="Gly residues" evidence="1">
    <location>
        <begin position="267"/>
        <end position="290"/>
    </location>
</feature>
<dbReference type="PANTHER" id="PTHR44757:SF2">
    <property type="entry name" value="BIOFILM ARCHITECTURE MAINTENANCE PROTEIN MBAA"/>
    <property type="match status" value="1"/>
</dbReference>
<dbReference type="GO" id="GO:0006508">
    <property type="term" value="P:proteolysis"/>
    <property type="evidence" value="ECO:0007669"/>
    <property type="project" value="InterPro"/>
</dbReference>
<evidence type="ECO:0000313" key="7">
    <source>
        <dbReference type="Proteomes" id="UP000199223"/>
    </source>
</evidence>